<protein>
    <submittedName>
        <fullName evidence="3">Uncharacterized protein</fullName>
    </submittedName>
</protein>
<dbReference type="SUPFAM" id="SSF48403">
    <property type="entry name" value="Ankyrin repeat"/>
    <property type="match status" value="2"/>
</dbReference>
<dbReference type="PROSITE" id="PS50297">
    <property type="entry name" value="ANK_REP_REGION"/>
    <property type="match status" value="1"/>
</dbReference>
<evidence type="ECO:0000256" key="1">
    <source>
        <dbReference type="ARBA" id="ARBA00022737"/>
    </source>
</evidence>
<reference evidence="3" key="1">
    <citation type="journal article" date="2020" name="Nature">
        <title>Giant virus diversity and host interactions through global metagenomics.</title>
        <authorList>
            <person name="Schulz F."/>
            <person name="Roux S."/>
            <person name="Paez-Espino D."/>
            <person name="Jungbluth S."/>
            <person name="Walsh D.A."/>
            <person name="Denef V.J."/>
            <person name="McMahon K.D."/>
            <person name="Konstantinidis K.T."/>
            <person name="Eloe-Fadrosh E.A."/>
            <person name="Kyrpides N.C."/>
            <person name="Woyke T."/>
        </authorList>
    </citation>
    <scope>NUCLEOTIDE SEQUENCE</scope>
    <source>
        <strain evidence="3">GVMAG-M-3300020192-26</strain>
    </source>
</reference>
<name>A0A6C0C9L0_9ZZZZ</name>
<proteinExistence type="predicted"/>
<dbReference type="PROSITE" id="PS50088">
    <property type="entry name" value="ANK_REPEAT"/>
    <property type="match status" value="2"/>
</dbReference>
<evidence type="ECO:0000313" key="3">
    <source>
        <dbReference type="EMBL" id="QHT01057.1"/>
    </source>
</evidence>
<evidence type="ECO:0000256" key="2">
    <source>
        <dbReference type="ARBA" id="ARBA00023043"/>
    </source>
</evidence>
<dbReference type="InterPro" id="IPR036770">
    <property type="entry name" value="Ankyrin_rpt-contain_sf"/>
</dbReference>
<dbReference type="InterPro" id="IPR002110">
    <property type="entry name" value="Ankyrin_rpt"/>
</dbReference>
<keyword evidence="1" id="KW-0677">Repeat</keyword>
<dbReference type="Pfam" id="PF12796">
    <property type="entry name" value="Ank_2"/>
    <property type="match status" value="2"/>
</dbReference>
<dbReference type="EMBL" id="MN739363">
    <property type="protein sequence ID" value="QHT01057.1"/>
    <property type="molecule type" value="Genomic_DNA"/>
</dbReference>
<dbReference type="SMART" id="SM00248">
    <property type="entry name" value="ANK"/>
    <property type="match status" value="8"/>
</dbReference>
<organism evidence="3">
    <name type="scientific">viral metagenome</name>
    <dbReference type="NCBI Taxonomy" id="1070528"/>
    <lineage>
        <taxon>unclassified sequences</taxon>
        <taxon>metagenomes</taxon>
        <taxon>organismal metagenomes</taxon>
    </lineage>
</organism>
<keyword evidence="2" id="KW-0040">ANK repeat</keyword>
<dbReference type="AlphaFoldDB" id="A0A6C0C9L0"/>
<sequence>MQNSFDTYEINIKYSDTLFSLIKEHKYDEFIEYLSTIDHDSFDINTRDVAGNYLIFFAILFNKTNVIQKILEWGARIDLYDINGYSLLYIPIKLGFHKVLEMLIEYDNKSIGLSAINMKDVYGNNALQYAISANNHEALKILLKHNVDVTNTSSTGENALHRAIMKKNIVMCKMIMEYFTRINDRTNIGDTPLNLACNYQLNDIVKLLLEKGANTYLYNDIGYAPVFYNVIENNLDLVKLNAEYGINMHHQDMLGNTVLHYALIFENLEIVDFFFERYEIKQKSKNNIFTENINDYDIINSRDLTVENIDPDIINIEGLTIMHIIMYNYGEHYDKYILKLLPLSNLNYQDNNGYTIMHIMAEKKIIHKFETILRTKKINIFIVNQENNNVFDMIPLIQRELFLNIIIDSYSHYLRKYHGGLAEEWQNECAIQKVQDLYCYEKIREDIIKNNISIPNKMNRRMITIDIGEKIHYNTFTGSQLDLISGFRYLTKKYPNVASLFFKDLHNYISYHNYYEDSSQHILHLEIMWIYQKIFYPTNFHQYISSLISDGRYEYIIIPIGIILSNANHVNCLIYDIKNMILERFEPHGSGFPFEFNYNPNLLDKRIHIYFNNLLSDIFKKKFKIKYIRPENYLPKIGFQTFENLEVSINTNIGDPNGFCALWCVWYIDQRMKNITVSPSKIVKRLITNIRLNNYLFRNVIRNYSDKITKLRDFYLSKIDRNVNDYLNKKLTNEEREILADYIVNDQ</sequence>
<dbReference type="Gene3D" id="1.25.40.20">
    <property type="entry name" value="Ankyrin repeat-containing domain"/>
    <property type="match status" value="3"/>
</dbReference>
<dbReference type="PANTHER" id="PTHR24198">
    <property type="entry name" value="ANKYRIN REPEAT AND PROTEIN KINASE DOMAIN-CONTAINING PROTEIN"/>
    <property type="match status" value="1"/>
</dbReference>
<dbReference type="PANTHER" id="PTHR24198:SF165">
    <property type="entry name" value="ANKYRIN REPEAT-CONTAINING PROTEIN-RELATED"/>
    <property type="match status" value="1"/>
</dbReference>
<accession>A0A6C0C9L0</accession>